<dbReference type="GO" id="GO:1902201">
    <property type="term" value="P:negative regulation of bacterial-type flagellum-dependent cell motility"/>
    <property type="evidence" value="ECO:0007669"/>
    <property type="project" value="TreeGrafter"/>
</dbReference>
<organism evidence="6 7">
    <name type="scientific">Parazoarcus communis SWub3 = DSM 12120</name>
    <dbReference type="NCBI Taxonomy" id="1121029"/>
    <lineage>
        <taxon>Bacteria</taxon>
        <taxon>Pseudomonadati</taxon>
        <taxon>Pseudomonadota</taxon>
        <taxon>Betaproteobacteria</taxon>
        <taxon>Rhodocyclales</taxon>
        <taxon>Zoogloeaceae</taxon>
        <taxon>Parazoarcus</taxon>
    </lineage>
</organism>
<comment type="catalytic activity">
    <reaction evidence="2">
        <text>2 GTP = 3',3'-c-di-GMP + 2 diphosphate</text>
        <dbReference type="Rhea" id="RHEA:24898"/>
        <dbReference type="ChEBI" id="CHEBI:33019"/>
        <dbReference type="ChEBI" id="CHEBI:37565"/>
        <dbReference type="ChEBI" id="CHEBI:58805"/>
        <dbReference type="EC" id="2.7.7.65"/>
    </reaction>
</comment>
<keyword evidence="7" id="KW-1185">Reference proteome</keyword>
<dbReference type="InterPro" id="IPR050469">
    <property type="entry name" value="Diguanylate_Cyclase"/>
</dbReference>
<dbReference type="GO" id="GO:0043709">
    <property type="term" value="P:cell adhesion involved in single-species biofilm formation"/>
    <property type="evidence" value="ECO:0007669"/>
    <property type="project" value="TreeGrafter"/>
</dbReference>
<dbReference type="NCBIfam" id="TIGR00254">
    <property type="entry name" value="GGDEF"/>
    <property type="match status" value="1"/>
</dbReference>
<keyword evidence="3" id="KW-0597">Phosphoprotein</keyword>
<dbReference type="Gene3D" id="3.30.70.270">
    <property type="match status" value="1"/>
</dbReference>
<dbReference type="GO" id="GO:0052621">
    <property type="term" value="F:diguanylate cyclase activity"/>
    <property type="evidence" value="ECO:0007669"/>
    <property type="project" value="UniProtKB-EC"/>
</dbReference>
<dbReference type="EMBL" id="QKOE01000029">
    <property type="protein sequence ID" value="PZA14506.1"/>
    <property type="molecule type" value="Genomic_DNA"/>
</dbReference>
<dbReference type="SUPFAM" id="SSF52172">
    <property type="entry name" value="CheY-like"/>
    <property type="match status" value="2"/>
</dbReference>
<dbReference type="AlphaFoldDB" id="A0A323UTH0"/>
<dbReference type="InterPro" id="IPR000160">
    <property type="entry name" value="GGDEF_dom"/>
</dbReference>
<evidence type="ECO:0000256" key="3">
    <source>
        <dbReference type="PROSITE-ProRule" id="PRU00169"/>
    </source>
</evidence>
<dbReference type="Gene3D" id="3.40.50.2300">
    <property type="match status" value="2"/>
</dbReference>
<dbReference type="GO" id="GO:0005886">
    <property type="term" value="C:plasma membrane"/>
    <property type="evidence" value="ECO:0007669"/>
    <property type="project" value="TreeGrafter"/>
</dbReference>
<dbReference type="Proteomes" id="UP000248259">
    <property type="component" value="Unassembled WGS sequence"/>
</dbReference>
<name>A0A323UTH0_9RHOO</name>
<dbReference type="FunFam" id="3.30.70.270:FF:000001">
    <property type="entry name" value="Diguanylate cyclase domain protein"/>
    <property type="match status" value="1"/>
</dbReference>
<proteinExistence type="predicted"/>
<evidence type="ECO:0000259" key="5">
    <source>
        <dbReference type="PROSITE" id="PS50887"/>
    </source>
</evidence>
<dbReference type="InterPro" id="IPR001789">
    <property type="entry name" value="Sig_transdc_resp-reg_receiver"/>
</dbReference>
<dbReference type="PROSITE" id="PS50887">
    <property type="entry name" value="GGDEF"/>
    <property type="match status" value="1"/>
</dbReference>
<dbReference type="PANTHER" id="PTHR45138:SF9">
    <property type="entry name" value="DIGUANYLATE CYCLASE DGCM-RELATED"/>
    <property type="match status" value="1"/>
</dbReference>
<dbReference type="InterPro" id="IPR011006">
    <property type="entry name" value="CheY-like_superfamily"/>
</dbReference>
<feature type="domain" description="Response regulatory" evidence="4">
    <location>
        <begin position="135"/>
        <end position="251"/>
    </location>
</feature>
<comment type="caution">
    <text evidence="6">The sequence shown here is derived from an EMBL/GenBank/DDBJ whole genome shotgun (WGS) entry which is preliminary data.</text>
</comment>
<sequence length="428" mass="47384">MNKLNPSEILLIEDSESFAAMLCEQLMQFGYRPLWRRNTDTLLEDLRDNPGITALICDVFLEEGSIGPLLERKKAAAGGSVLPPTIFISGHLDFMTRLQAARAGAVAFFPKPLDIGALVDCLERLIRPTTATPYDILVVDDDHAVAQYHASLLNHAGMTTRVLSDPTRVYDALLEREPDLLVLDMHMPVCSGVELAAVIRQDPRFVGLPIVFLSADHNIERRIGALSFGADDFLVKPIDPDFFVSSVSVRASRYREMRSQISQDSLTGLLNHTSIKRQLDIEIVRAQRSGRPVSFALLDLDHFKRVNDTFGHPVGDEVIRSLSRLLGQRLRQTDIAGRYGGEEFAVILPDTPLQDAGRLMDQLRLAFRQIVQHPVGKTFHSSLSCGIASFPAVPANHLISFADKALYESKRLGRDRVTLIGEKPAGTG</sequence>
<dbReference type="CDD" id="cd01949">
    <property type="entry name" value="GGDEF"/>
    <property type="match status" value="1"/>
</dbReference>
<dbReference type="PROSITE" id="PS50110">
    <property type="entry name" value="RESPONSE_REGULATORY"/>
    <property type="match status" value="2"/>
</dbReference>
<dbReference type="SMART" id="SM00448">
    <property type="entry name" value="REC"/>
    <property type="match status" value="2"/>
</dbReference>
<dbReference type="SUPFAM" id="SSF55073">
    <property type="entry name" value="Nucleotide cyclase"/>
    <property type="match status" value="1"/>
</dbReference>
<dbReference type="InterPro" id="IPR029787">
    <property type="entry name" value="Nucleotide_cyclase"/>
</dbReference>
<dbReference type="GO" id="GO:0000160">
    <property type="term" value="P:phosphorelay signal transduction system"/>
    <property type="evidence" value="ECO:0007669"/>
    <property type="project" value="InterPro"/>
</dbReference>
<evidence type="ECO:0000256" key="2">
    <source>
        <dbReference type="ARBA" id="ARBA00034247"/>
    </source>
</evidence>
<feature type="modified residue" description="4-aspartylphosphate" evidence="3">
    <location>
        <position position="58"/>
    </location>
</feature>
<feature type="modified residue" description="4-aspartylphosphate" evidence="3">
    <location>
        <position position="184"/>
    </location>
</feature>
<dbReference type="SMART" id="SM00267">
    <property type="entry name" value="GGDEF"/>
    <property type="match status" value="1"/>
</dbReference>
<dbReference type="RefSeq" id="WP_110529752.1">
    <property type="nucleotide sequence ID" value="NZ_QKOE01000029.1"/>
</dbReference>
<dbReference type="Pfam" id="PF00990">
    <property type="entry name" value="GGDEF"/>
    <property type="match status" value="1"/>
</dbReference>
<evidence type="ECO:0000259" key="4">
    <source>
        <dbReference type="PROSITE" id="PS50110"/>
    </source>
</evidence>
<feature type="domain" description="GGDEF" evidence="5">
    <location>
        <begin position="291"/>
        <end position="422"/>
    </location>
</feature>
<accession>A0A323UTH0</accession>
<gene>
    <name evidence="6" type="ORF">DNK49_21465</name>
</gene>
<dbReference type="OrthoDB" id="9813903at2"/>
<evidence type="ECO:0000256" key="1">
    <source>
        <dbReference type="ARBA" id="ARBA00012528"/>
    </source>
</evidence>
<dbReference type="InterPro" id="IPR043128">
    <property type="entry name" value="Rev_trsase/Diguanyl_cyclase"/>
</dbReference>
<dbReference type="EC" id="2.7.7.65" evidence="1"/>
<dbReference type="Pfam" id="PF00072">
    <property type="entry name" value="Response_reg"/>
    <property type="match status" value="1"/>
</dbReference>
<dbReference type="CDD" id="cd00156">
    <property type="entry name" value="REC"/>
    <property type="match status" value="1"/>
</dbReference>
<reference evidence="6 7" key="1">
    <citation type="submission" date="2018-06" db="EMBL/GenBank/DDBJ databases">
        <title>Azoarcus communis strain SWub3 genome.</title>
        <authorList>
            <person name="Zorraquino Salvo V."/>
            <person name="Toubiana D."/>
            <person name="Blumwald E."/>
        </authorList>
    </citation>
    <scope>NUCLEOTIDE SEQUENCE [LARGE SCALE GENOMIC DNA]</scope>
    <source>
        <strain evidence="6 7">SWub3</strain>
    </source>
</reference>
<protein>
    <recommendedName>
        <fullName evidence="1">diguanylate cyclase</fullName>
        <ecNumber evidence="1">2.7.7.65</ecNumber>
    </recommendedName>
</protein>
<dbReference type="PANTHER" id="PTHR45138">
    <property type="entry name" value="REGULATORY COMPONENTS OF SENSORY TRANSDUCTION SYSTEM"/>
    <property type="match status" value="1"/>
</dbReference>
<feature type="domain" description="Response regulatory" evidence="4">
    <location>
        <begin position="8"/>
        <end position="126"/>
    </location>
</feature>
<evidence type="ECO:0000313" key="6">
    <source>
        <dbReference type="EMBL" id="PZA14506.1"/>
    </source>
</evidence>
<evidence type="ECO:0000313" key="7">
    <source>
        <dbReference type="Proteomes" id="UP000248259"/>
    </source>
</evidence>